<accession>A0AAP2DJ15</accession>
<sequence>MQSSLTAGWKKGAGGRLFFMSDTHPSLAFDEHFWLHKIIPLPCVFFPLKEQA</sequence>
<dbReference type="EMBL" id="JAHESF010000004">
    <property type="protein sequence ID" value="MBT1696454.1"/>
    <property type="molecule type" value="Genomic_DNA"/>
</dbReference>
<evidence type="ECO:0000313" key="2">
    <source>
        <dbReference type="Proteomes" id="UP001319200"/>
    </source>
</evidence>
<proteinExistence type="predicted"/>
<evidence type="ECO:0000313" key="1">
    <source>
        <dbReference type="EMBL" id="MBT1696454.1"/>
    </source>
</evidence>
<dbReference type="RefSeq" id="WP_254161735.1">
    <property type="nucleotide sequence ID" value="NZ_JAHESF010000004.1"/>
</dbReference>
<protein>
    <submittedName>
        <fullName evidence="1">Uncharacterized protein</fullName>
    </submittedName>
</protein>
<dbReference type="Proteomes" id="UP001319200">
    <property type="component" value="Unassembled WGS sequence"/>
</dbReference>
<gene>
    <name evidence="1" type="ORF">KK083_06185</name>
</gene>
<name>A0AAP2DJ15_9BACT</name>
<keyword evidence="2" id="KW-1185">Reference proteome</keyword>
<reference evidence="1 2" key="1">
    <citation type="submission" date="2021-05" db="EMBL/GenBank/DDBJ databases">
        <title>A Polyphasic approach of four new species of the genus Ohtaekwangia: Ohtaekwangia histidinii sp. nov., Ohtaekwangia cretensis sp. nov., Ohtaekwangia indiensis sp. nov., Ohtaekwangia reichenbachii sp. nov. from diverse environment.</title>
        <authorList>
            <person name="Octaviana S."/>
        </authorList>
    </citation>
    <scope>NUCLEOTIDE SEQUENCE [LARGE SCALE GENOMIC DNA]</scope>
    <source>
        <strain evidence="1 2">PWU4</strain>
    </source>
</reference>
<comment type="caution">
    <text evidence="1">The sequence shown here is derived from an EMBL/GenBank/DDBJ whole genome shotgun (WGS) entry which is preliminary data.</text>
</comment>
<organism evidence="1 2">
    <name type="scientific">Chryseosolibacter histidini</name>
    <dbReference type="NCBI Taxonomy" id="2782349"/>
    <lineage>
        <taxon>Bacteria</taxon>
        <taxon>Pseudomonadati</taxon>
        <taxon>Bacteroidota</taxon>
        <taxon>Cytophagia</taxon>
        <taxon>Cytophagales</taxon>
        <taxon>Chryseotaleaceae</taxon>
        <taxon>Chryseosolibacter</taxon>
    </lineage>
</organism>
<dbReference type="AlphaFoldDB" id="A0AAP2DJ15"/>